<name>A0A6J7MR18_9ZZZZ</name>
<evidence type="ECO:0000313" key="1">
    <source>
        <dbReference type="EMBL" id="CAB4800131.1"/>
    </source>
</evidence>
<organism evidence="2">
    <name type="scientific">freshwater metagenome</name>
    <dbReference type="NCBI Taxonomy" id="449393"/>
    <lineage>
        <taxon>unclassified sequences</taxon>
        <taxon>metagenomes</taxon>
        <taxon>ecological metagenomes</taxon>
    </lineage>
</organism>
<gene>
    <name evidence="1" type="ORF">UFOPK3001_00901</name>
    <name evidence="2" type="ORF">UFOPK3954_00532</name>
</gene>
<sequence>MIGLGSQQGLEDARSFSDSFGPFTFPLLWDASGESWAQIGITVQPGVAIYRADGTLLEKWYGGLERADALLERLSA</sequence>
<protein>
    <submittedName>
        <fullName evidence="2">Unannotated protein</fullName>
    </submittedName>
</protein>
<dbReference type="EMBL" id="CAFBON010000038">
    <property type="protein sequence ID" value="CAB4980843.1"/>
    <property type="molecule type" value="Genomic_DNA"/>
</dbReference>
<dbReference type="SUPFAM" id="SSF52833">
    <property type="entry name" value="Thioredoxin-like"/>
    <property type="match status" value="1"/>
</dbReference>
<evidence type="ECO:0000313" key="2">
    <source>
        <dbReference type="EMBL" id="CAB4980843.1"/>
    </source>
</evidence>
<dbReference type="AlphaFoldDB" id="A0A6J7MR18"/>
<reference evidence="2" key="1">
    <citation type="submission" date="2020-05" db="EMBL/GenBank/DDBJ databases">
        <authorList>
            <person name="Chiriac C."/>
            <person name="Salcher M."/>
            <person name="Ghai R."/>
            <person name="Kavagutti S V."/>
        </authorList>
    </citation>
    <scope>NUCLEOTIDE SEQUENCE</scope>
</reference>
<dbReference type="EMBL" id="CAFAAJ010000046">
    <property type="protein sequence ID" value="CAB4800131.1"/>
    <property type="molecule type" value="Genomic_DNA"/>
</dbReference>
<accession>A0A6J7MR18</accession>
<dbReference type="Gene3D" id="3.40.30.10">
    <property type="entry name" value="Glutaredoxin"/>
    <property type="match status" value="1"/>
</dbReference>
<proteinExistence type="predicted"/>
<dbReference type="InterPro" id="IPR036249">
    <property type="entry name" value="Thioredoxin-like_sf"/>
</dbReference>